<feature type="coiled-coil region" evidence="1">
    <location>
        <begin position="219"/>
        <end position="246"/>
    </location>
</feature>
<feature type="transmembrane region" description="Helical" evidence="3">
    <location>
        <begin position="311"/>
        <end position="334"/>
    </location>
</feature>
<evidence type="ECO:0000313" key="4">
    <source>
        <dbReference type="EMBL" id="WPK25559.1"/>
    </source>
</evidence>
<keyword evidence="5" id="KW-1185">Reference proteome</keyword>
<sequence length="377" mass="43569">MSTVYDDVVSICWSNCFRGTTSGSLAASEIGLFIAQIETFLGISNLLTTEETKLLRQLIAKNPQMRLYRDEAALFLLRLVGIQSMENLISSRSNLSAEAIMRMVRSHPSKRAIPEYIDRSVRETRVDSGQSYGTGYTGVNGLSRDTRPERYGSHLEASDLKSSKPIEDSTWFQKVKDTTISYFPSKFRDSASYKVDKEPQAEIRIKRELEPLRNSSPDTAFLEEKVRRLERQCRQYETELEQSTDSVSKQRLQEVLEAAKKRDILIDRLEKRNRLSRSSENYSFGGLMSLAFSRLDPRIVGFCNALLNLTLFFFIAVVFLNLLRLVFFTVIYILQNRTSNLYVDEGYDDEVLVSMSWVLEMPWLEYKIYQIQEWIGY</sequence>
<dbReference type="GeneID" id="88173943"/>
<reference evidence="4 5" key="1">
    <citation type="submission" date="2023-10" db="EMBL/GenBank/DDBJ databases">
        <title>Draft Genome Sequence of Candida saopaulonensis from a very Premature Infant with Sepsis.</title>
        <authorList>
            <person name="Ning Y."/>
            <person name="Dai R."/>
            <person name="Xiao M."/>
            <person name="Xu Y."/>
            <person name="Yan Q."/>
            <person name="Zhang L."/>
        </authorList>
    </citation>
    <scope>NUCLEOTIDE SEQUENCE [LARGE SCALE GENOMIC DNA]</scope>
    <source>
        <strain evidence="4 5">19XY460</strain>
    </source>
</reference>
<protein>
    <submittedName>
        <fullName evidence="4">Uncharacterized protein</fullName>
    </submittedName>
</protein>
<gene>
    <name evidence="4" type="ORF">PUMCH_002879</name>
</gene>
<evidence type="ECO:0000256" key="3">
    <source>
        <dbReference type="SAM" id="Phobius"/>
    </source>
</evidence>
<organism evidence="4 5">
    <name type="scientific">Australozyma saopauloensis</name>
    <dbReference type="NCBI Taxonomy" id="291208"/>
    <lineage>
        <taxon>Eukaryota</taxon>
        <taxon>Fungi</taxon>
        <taxon>Dikarya</taxon>
        <taxon>Ascomycota</taxon>
        <taxon>Saccharomycotina</taxon>
        <taxon>Pichiomycetes</taxon>
        <taxon>Metschnikowiaceae</taxon>
        <taxon>Australozyma</taxon>
    </lineage>
</organism>
<name>A0AAX4HAL8_9ASCO</name>
<keyword evidence="3" id="KW-0812">Transmembrane</keyword>
<dbReference type="KEGG" id="asau:88173943"/>
<keyword evidence="1" id="KW-0175">Coiled coil</keyword>
<feature type="region of interest" description="Disordered" evidence="2">
    <location>
        <begin position="127"/>
        <end position="158"/>
    </location>
</feature>
<proteinExistence type="predicted"/>
<feature type="compositionally biased region" description="Basic and acidic residues" evidence="2">
    <location>
        <begin position="144"/>
        <end position="158"/>
    </location>
</feature>
<dbReference type="AlphaFoldDB" id="A0AAX4HAL8"/>
<dbReference type="EMBL" id="CP138896">
    <property type="protein sequence ID" value="WPK25559.1"/>
    <property type="molecule type" value="Genomic_DNA"/>
</dbReference>
<evidence type="ECO:0000256" key="1">
    <source>
        <dbReference type="SAM" id="Coils"/>
    </source>
</evidence>
<keyword evidence="3" id="KW-1133">Transmembrane helix</keyword>
<evidence type="ECO:0000256" key="2">
    <source>
        <dbReference type="SAM" id="MobiDB-lite"/>
    </source>
</evidence>
<dbReference type="Proteomes" id="UP001338582">
    <property type="component" value="Chromosome 3"/>
</dbReference>
<dbReference type="RefSeq" id="XP_062877941.1">
    <property type="nucleotide sequence ID" value="XM_063021871.1"/>
</dbReference>
<keyword evidence="3" id="KW-0472">Membrane</keyword>
<accession>A0AAX4HAL8</accession>
<evidence type="ECO:0000313" key="5">
    <source>
        <dbReference type="Proteomes" id="UP001338582"/>
    </source>
</evidence>